<proteinExistence type="predicted"/>
<gene>
    <name evidence="1" type="ORF">PENFLA_c041G06393</name>
</gene>
<dbReference type="AlphaFoldDB" id="A0A1V6SJ51"/>
<name>A0A1V6SJ51_9EURO</name>
<comment type="caution">
    <text evidence="1">The sequence shown here is derived from an EMBL/GenBank/DDBJ whole genome shotgun (WGS) entry which is preliminary data.</text>
</comment>
<dbReference type="EMBL" id="MLQL01000041">
    <property type="protein sequence ID" value="OQE14071.1"/>
    <property type="molecule type" value="Genomic_DNA"/>
</dbReference>
<organism evidence="1 2">
    <name type="scientific">Penicillium flavigenum</name>
    <dbReference type="NCBI Taxonomy" id="254877"/>
    <lineage>
        <taxon>Eukaryota</taxon>
        <taxon>Fungi</taxon>
        <taxon>Dikarya</taxon>
        <taxon>Ascomycota</taxon>
        <taxon>Pezizomycotina</taxon>
        <taxon>Eurotiomycetes</taxon>
        <taxon>Eurotiomycetidae</taxon>
        <taxon>Eurotiales</taxon>
        <taxon>Aspergillaceae</taxon>
        <taxon>Penicillium</taxon>
    </lineage>
</organism>
<keyword evidence="2" id="KW-1185">Reference proteome</keyword>
<accession>A0A1V6SJ51</accession>
<evidence type="ECO:0000313" key="2">
    <source>
        <dbReference type="Proteomes" id="UP000191342"/>
    </source>
</evidence>
<sequence length="37" mass="4069">METIAQADPPFAPTYGTVSIAFQCRAFPIIQDIVRAE</sequence>
<evidence type="ECO:0000313" key="1">
    <source>
        <dbReference type="EMBL" id="OQE14071.1"/>
    </source>
</evidence>
<reference evidence="2" key="1">
    <citation type="journal article" date="2017" name="Nat. Microbiol.">
        <title>Global analysis of biosynthetic gene clusters reveals vast potential of secondary metabolite production in Penicillium species.</title>
        <authorList>
            <person name="Nielsen J.C."/>
            <person name="Grijseels S."/>
            <person name="Prigent S."/>
            <person name="Ji B."/>
            <person name="Dainat J."/>
            <person name="Nielsen K.F."/>
            <person name="Frisvad J.C."/>
            <person name="Workman M."/>
            <person name="Nielsen J."/>
        </authorList>
    </citation>
    <scope>NUCLEOTIDE SEQUENCE [LARGE SCALE GENOMIC DNA]</scope>
    <source>
        <strain evidence="2">IBT 14082</strain>
    </source>
</reference>
<dbReference type="Proteomes" id="UP000191342">
    <property type="component" value="Unassembled WGS sequence"/>
</dbReference>
<protein>
    <submittedName>
        <fullName evidence="1">Uncharacterized protein</fullName>
    </submittedName>
</protein>